<dbReference type="SMART" id="SM00387">
    <property type="entry name" value="HATPase_c"/>
    <property type="match status" value="1"/>
</dbReference>
<gene>
    <name evidence="25" type="ORF">UFOPK3268_00575</name>
</gene>
<comment type="cofactor">
    <cofactor evidence="2">
        <name>Mn(2+)</name>
        <dbReference type="ChEBI" id="CHEBI:29035"/>
    </cofactor>
</comment>
<dbReference type="InterPro" id="IPR050980">
    <property type="entry name" value="2C_sensor_his_kinase"/>
</dbReference>
<keyword evidence="11" id="KW-0378">Hydrolase</keyword>
<dbReference type="Pfam" id="PF00512">
    <property type="entry name" value="HisKA"/>
    <property type="match status" value="1"/>
</dbReference>
<evidence type="ECO:0000256" key="16">
    <source>
        <dbReference type="ARBA" id="ARBA00023016"/>
    </source>
</evidence>
<feature type="transmembrane region" description="Helical" evidence="22">
    <location>
        <begin position="121"/>
        <end position="147"/>
    </location>
</feature>
<dbReference type="EC" id="2.7.13.3" evidence="5"/>
<keyword evidence="22" id="KW-0812">Transmembrane</keyword>
<evidence type="ECO:0000259" key="23">
    <source>
        <dbReference type="PROSITE" id="PS50109"/>
    </source>
</evidence>
<keyword evidence="9" id="KW-0547">Nucleotide-binding</keyword>
<evidence type="ECO:0000256" key="15">
    <source>
        <dbReference type="ARBA" id="ARBA00023012"/>
    </source>
</evidence>
<proteinExistence type="predicted"/>
<keyword evidence="8" id="KW-0808">Transferase</keyword>
<dbReference type="SUPFAM" id="SSF55874">
    <property type="entry name" value="ATPase domain of HSP90 chaperone/DNA topoisomerase II/histidine kinase"/>
    <property type="match status" value="1"/>
</dbReference>
<keyword evidence="18" id="KW-0464">Manganese</keyword>
<feature type="compositionally biased region" description="Basic residues" evidence="21">
    <location>
        <begin position="475"/>
        <end position="486"/>
    </location>
</feature>
<reference evidence="25" key="1">
    <citation type="submission" date="2020-05" db="EMBL/GenBank/DDBJ databases">
        <authorList>
            <person name="Chiriac C."/>
            <person name="Salcher M."/>
            <person name="Ghai R."/>
            <person name="Kavagutti S V."/>
        </authorList>
    </citation>
    <scope>NUCLEOTIDE SEQUENCE</scope>
</reference>
<dbReference type="GO" id="GO:0005524">
    <property type="term" value="F:ATP binding"/>
    <property type="evidence" value="ECO:0007669"/>
    <property type="project" value="UniProtKB-KW"/>
</dbReference>
<keyword evidence="6" id="KW-1003">Cell membrane</keyword>
<evidence type="ECO:0000256" key="21">
    <source>
        <dbReference type="SAM" id="MobiDB-lite"/>
    </source>
</evidence>
<protein>
    <recommendedName>
        <fullName evidence="19">Signal transduction histidine-protein kinase/phosphatase MprB</fullName>
        <ecNumber evidence="5">2.7.13.3</ecNumber>
    </recommendedName>
    <alternativeName>
        <fullName evidence="20">Mycobacterial persistence regulator B</fullName>
    </alternativeName>
</protein>
<evidence type="ECO:0000256" key="1">
    <source>
        <dbReference type="ARBA" id="ARBA00000085"/>
    </source>
</evidence>
<dbReference type="PANTHER" id="PTHR44936:SF9">
    <property type="entry name" value="SENSOR PROTEIN CREC"/>
    <property type="match status" value="1"/>
</dbReference>
<comment type="cofactor">
    <cofactor evidence="3">
        <name>Mg(2+)</name>
        <dbReference type="ChEBI" id="CHEBI:18420"/>
    </cofactor>
</comment>
<dbReference type="Pfam" id="PF02518">
    <property type="entry name" value="HATPase_c"/>
    <property type="match status" value="1"/>
</dbReference>
<name>A0A6J7BRA1_9ZZZZ</name>
<dbReference type="Gene3D" id="1.10.287.130">
    <property type="match status" value="1"/>
</dbReference>
<feature type="compositionally biased region" description="Basic and acidic residues" evidence="21">
    <location>
        <begin position="431"/>
        <end position="446"/>
    </location>
</feature>
<evidence type="ECO:0000256" key="3">
    <source>
        <dbReference type="ARBA" id="ARBA00001946"/>
    </source>
</evidence>
<dbReference type="Gene3D" id="3.30.565.10">
    <property type="entry name" value="Histidine kinase-like ATPase, C-terminal domain"/>
    <property type="match status" value="1"/>
</dbReference>
<evidence type="ECO:0000256" key="11">
    <source>
        <dbReference type="ARBA" id="ARBA00022801"/>
    </source>
</evidence>
<comment type="subcellular location">
    <subcellularLocation>
        <location evidence="4">Cell membrane</location>
        <topology evidence="4">Multi-pass membrane protein</topology>
    </subcellularLocation>
</comment>
<evidence type="ECO:0000256" key="20">
    <source>
        <dbReference type="ARBA" id="ARBA00041776"/>
    </source>
</evidence>
<evidence type="ECO:0000256" key="13">
    <source>
        <dbReference type="ARBA" id="ARBA00022842"/>
    </source>
</evidence>
<keyword evidence="16" id="KW-0346">Stress response</keyword>
<dbReference type="InterPro" id="IPR036890">
    <property type="entry name" value="HATPase_C_sf"/>
</dbReference>
<evidence type="ECO:0000256" key="19">
    <source>
        <dbReference type="ARBA" id="ARBA00040454"/>
    </source>
</evidence>
<evidence type="ECO:0000313" key="25">
    <source>
        <dbReference type="EMBL" id="CAB4848256.1"/>
    </source>
</evidence>
<dbReference type="PANTHER" id="PTHR44936">
    <property type="entry name" value="SENSOR PROTEIN CREC"/>
    <property type="match status" value="1"/>
</dbReference>
<evidence type="ECO:0000256" key="10">
    <source>
        <dbReference type="ARBA" id="ARBA00022777"/>
    </source>
</evidence>
<keyword evidence="13" id="KW-0460">Magnesium</keyword>
<evidence type="ECO:0000256" key="8">
    <source>
        <dbReference type="ARBA" id="ARBA00022679"/>
    </source>
</evidence>
<comment type="catalytic activity">
    <reaction evidence="1">
        <text>ATP + protein L-histidine = ADP + protein N-phospho-L-histidine.</text>
        <dbReference type="EC" id="2.7.13.3"/>
    </reaction>
</comment>
<evidence type="ECO:0000259" key="24">
    <source>
        <dbReference type="PROSITE" id="PS50885"/>
    </source>
</evidence>
<feature type="region of interest" description="Disordered" evidence="21">
    <location>
        <begin position="421"/>
        <end position="446"/>
    </location>
</feature>
<dbReference type="InterPro" id="IPR003660">
    <property type="entry name" value="HAMP_dom"/>
</dbReference>
<evidence type="ECO:0000256" key="6">
    <source>
        <dbReference type="ARBA" id="ARBA00022475"/>
    </source>
</evidence>
<dbReference type="PRINTS" id="PR00344">
    <property type="entry name" value="BCTRLSENSOR"/>
</dbReference>
<evidence type="ECO:0000256" key="4">
    <source>
        <dbReference type="ARBA" id="ARBA00004651"/>
    </source>
</evidence>
<dbReference type="InterPro" id="IPR003661">
    <property type="entry name" value="HisK_dim/P_dom"/>
</dbReference>
<accession>A0A6J7BRA1</accession>
<dbReference type="SUPFAM" id="SSF47384">
    <property type="entry name" value="Homodimeric domain of signal transducing histidine kinase"/>
    <property type="match status" value="1"/>
</dbReference>
<keyword evidence="22" id="KW-1133">Transmembrane helix</keyword>
<evidence type="ECO:0000256" key="22">
    <source>
        <dbReference type="SAM" id="Phobius"/>
    </source>
</evidence>
<dbReference type="PROSITE" id="PS50109">
    <property type="entry name" value="HIS_KIN"/>
    <property type="match status" value="1"/>
</dbReference>
<dbReference type="Gene3D" id="6.10.340.10">
    <property type="match status" value="1"/>
</dbReference>
<evidence type="ECO:0000256" key="2">
    <source>
        <dbReference type="ARBA" id="ARBA00001936"/>
    </source>
</evidence>
<feature type="domain" description="HAMP" evidence="24">
    <location>
        <begin position="148"/>
        <end position="200"/>
    </location>
</feature>
<dbReference type="CDD" id="cd00082">
    <property type="entry name" value="HisKA"/>
    <property type="match status" value="1"/>
</dbReference>
<dbReference type="InterPro" id="IPR003594">
    <property type="entry name" value="HATPase_dom"/>
</dbReference>
<dbReference type="EMBL" id="CAFBIZ010000054">
    <property type="protein sequence ID" value="CAB4848256.1"/>
    <property type="molecule type" value="Genomic_DNA"/>
</dbReference>
<keyword evidence="10" id="KW-0418">Kinase</keyword>
<dbReference type="GO" id="GO:0005886">
    <property type="term" value="C:plasma membrane"/>
    <property type="evidence" value="ECO:0007669"/>
    <property type="project" value="UniProtKB-SubCell"/>
</dbReference>
<dbReference type="GO" id="GO:0000155">
    <property type="term" value="F:phosphorelay sensor kinase activity"/>
    <property type="evidence" value="ECO:0007669"/>
    <property type="project" value="InterPro"/>
</dbReference>
<keyword evidence="15" id="KW-0902">Two-component regulatory system</keyword>
<feature type="transmembrane region" description="Helical" evidence="22">
    <location>
        <begin position="5"/>
        <end position="28"/>
    </location>
</feature>
<keyword evidence="14" id="KW-0904">Protein phosphatase</keyword>
<evidence type="ECO:0000256" key="12">
    <source>
        <dbReference type="ARBA" id="ARBA00022840"/>
    </source>
</evidence>
<dbReference type="InterPro" id="IPR005467">
    <property type="entry name" value="His_kinase_dom"/>
</dbReference>
<dbReference type="InterPro" id="IPR004358">
    <property type="entry name" value="Sig_transdc_His_kin-like_C"/>
</dbReference>
<keyword evidence="17" id="KW-0843">Virulence</keyword>
<evidence type="ECO:0000256" key="5">
    <source>
        <dbReference type="ARBA" id="ARBA00012438"/>
    </source>
</evidence>
<dbReference type="SMART" id="SM00388">
    <property type="entry name" value="HisKA"/>
    <property type="match status" value="1"/>
</dbReference>
<evidence type="ECO:0000256" key="14">
    <source>
        <dbReference type="ARBA" id="ARBA00022912"/>
    </source>
</evidence>
<keyword evidence="12" id="KW-0067">ATP-binding</keyword>
<sequence>MRRRLLTLVFSTTLVALVLLGVILVTIMSSLMHTTNEQRVAATARVAAFAIHQQVELGGFATAETLRQFVREDAVLEARLPDGRLLRTGPLPEGASYRVTVDDGGVAITATVPASADARRLALAGLLVVGVSLVALGFSMLVASFYAKRITRPLEDFAELAERISTGDPREASRRYGVPELDAVAEVLERGVMNFNALLENERRVTTEASHQLRTPLTALSLRLEEILAADELDVVRHEANAALGQVERLSGVVDEVVATSRGGRGTPIELFPVDRLVDTQIIEWTPAFEAAGRSVTREGATGMLVEASRGAQAQALATLIENSLAHGEGITTVRVREASSWVVLEVADEGRGVRSDLEARVFERSISGGESTGPGLALARTLVAADGGRLEMLSARPAIFAIFLPARPVLALGLEKRRVDPRATGPDESAAERRSDGLDGLGRRADDQLIGRHAVVSADSLAEEPEGFPTWRSRWSRRGGRPYGN</sequence>
<dbReference type="PROSITE" id="PS50885">
    <property type="entry name" value="HAMP"/>
    <property type="match status" value="1"/>
</dbReference>
<evidence type="ECO:0000256" key="9">
    <source>
        <dbReference type="ARBA" id="ARBA00022741"/>
    </source>
</evidence>
<dbReference type="InterPro" id="IPR036097">
    <property type="entry name" value="HisK_dim/P_sf"/>
</dbReference>
<feature type="domain" description="Histidine kinase" evidence="23">
    <location>
        <begin position="208"/>
        <end position="409"/>
    </location>
</feature>
<dbReference type="GO" id="GO:0004721">
    <property type="term" value="F:phosphoprotein phosphatase activity"/>
    <property type="evidence" value="ECO:0007669"/>
    <property type="project" value="UniProtKB-KW"/>
</dbReference>
<evidence type="ECO:0000256" key="17">
    <source>
        <dbReference type="ARBA" id="ARBA00023026"/>
    </source>
</evidence>
<dbReference type="AlphaFoldDB" id="A0A6J7BRA1"/>
<organism evidence="25">
    <name type="scientific">freshwater metagenome</name>
    <dbReference type="NCBI Taxonomy" id="449393"/>
    <lineage>
        <taxon>unclassified sequences</taxon>
        <taxon>metagenomes</taxon>
        <taxon>ecological metagenomes</taxon>
    </lineage>
</organism>
<keyword evidence="7" id="KW-0597">Phosphoprotein</keyword>
<evidence type="ECO:0000256" key="7">
    <source>
        <dbReference type="ARBA" id="ARBA00022553"/>
    </source>
</evidence>
<evidence type="ECO:0000256" key="18">
    <source>
        <dbReference type="ARBA" id="ARBA00023211"/>
    </source>
</evidence>
<feature type="region of interest" description="Disordered" evidence="21">
    <location>
        <begin position="462"/>
        <end position="486"/>
    </location>
</feature>
<keyword evidence="22" id="KW-0472">Membrane</keyword>